<dbReference type="InterPro" id="IPR050153">
    <property type="entry name" value="Metal_Ion_Import_ABC"/>
</dbReference>
<name>A0A231UXZ8_9HYPH</name>
<protein>
    <submittedName>
        <fullName evidence="12">Zinc ABC transporter ATP-binding protein ZnuC</fullName>
    </submittedName>
</protein>
<dbReference type="InterPro" id="IPR017871">
    <property type="entry name" value="ABC_transporter-like_CS"/>
</dbReference>
<keyword evidence="9" id="KW-0406">Ion transport</keyword>
<evidence type="ECO:0000256" key="3">
    <source>
        <dbReference type="ARBA" id="ARBA00022475"/>
    </source>
</evidence>
<evidence type="ECO:0000256" key="9">
    <source>
        <dbReference type="ARBA" id="ARBA00023065"/>
    </source>
</evidence>
<comment type="similarity">
    <text evidence="1">Belongs to the ABC transporter superfamily.</text>
</comment>
<dbReference type="PANTHER" id="PTHR42734">
    <property type="entry name" value="METAL TRANSPORT SYSTEM ATP-BINDING PROTEIN TM_0124-RELATED"/>
    <property type="match status" value="1"/>
</dbReference>
<keyword evidence="8" id="KW-1278">Translocase</keyword>
<dbReference type="GO" id="GO:0006829">
    <property type="term" value="P:zinc ion transport"/>
    <property type="evidence" value="ECO:0007669"/>
    <property type="project" value="UniProtKB-KW"/>
</dbReference>
<keyword evidence="7" id="KW-0864">Zinc transport</keyword>
<keyword evidence="10" id="KW-0472">Membrane</keyword>
<evidence type="ECO:0000313" key="12">
    <source>
        <dbReference type="EMBL" id="OXT00681.1"/>
    </source>
</evidence>
<organism evidence="12 13">
    <name type="scientific">Notoacmeibacter marinus</name>
    <dbReference type="NCBI Taxonomy" id="1876515"/>
    <lineage>
        <taxon>Bacteria</taxon>
        <taxon>Pseudomonadati</taxon>
        <taxon>Pseudomonadota</taxon>
        <taxon>Alphaproteobacteria</taxon>
        <taxon>Hyphomicrobiales</taxon>
        <taxon>Notoacmeibacteraceae</taxon>
        <taxon>Notoacmeibacter</taxon>
    </lineage>
</organism>
<dbReference type="GO" id="GO:0016887">
    <property type="term" value="F:ATP hydrolysis activity"/>
    <property type="evidence" value="ECO:0007669"/>
    <property type="project" value="InterPro"/>
</dbReference>
<evidence type="ECO:0000256" key="4">
    <source>
        <dbReference type="ARBA" id="ARBA00022741"/>
    </source>
</evidence>
<dbReference type="SMART" id="SM00382">
    <property type="entry name" value="AAA"/>
    <property type="match status" value="1"/>
</dbReference>
<dbReference type="Gene3D" id="3.40.50.300">
    <property type="entry name" value="P-loop containing nucleotide triphosphate hydrolases"/>
    <property type="match status" value="1"/>
</dbReference>
<dbReference type="NCBIfam" id="NF007090">
    <property type="entry name" value="PRK09544.1"/>
    <property type="match status" value="1"/>
</dbReference>
<evidence type="ECO:0000256" key="8">
    <source>
        <dbReference type="ARBA" id="ARBA00022967"/>
    </source>
</evidence>
<evidence type="ECO:0000256" key="5">
    <source>
        <dbReference type="ARBA" id="ARBA00022833"/>
    </source>
</evidence>
<dbReference type="SUPFAM" id="SSF52540">
    <property type="entry name" value="P-loop containing nucleoside triphosphate hydrolases"/>
    <property type="match status" value="1"/>
</dbReference>
<evidence type="ECO:0000256" key="10">
    <source>
        <dbReference type="ARBA" id="ARBA00023136"/>
    </source>
</evidence>
<keyword evidence="4" id="KW-0547">Nucleotide-binding</keyword>
<accession>A0A231UXZ8</accession>
<dbReference type="PANTHER" id="PTHR42734:SF9">
    <property type="entry name" value="ZINC IMPORT ATP-BINDING PROTEIN ZNUC"/>
    <property type="match status" value="1"/>
</dbReference>
<dbReference type="InterPro" id="IPR027417">
    <property type="entry name" value="P-loop_NTPase"/>
</dbReference>
<comment type="caution">
    <text evidence="12">The sequence shown here is derived from an EMBL/GenBank/DDBJ whole genome shotgun (WGS) entry which is preliminary data.</text>
</comment>
<gene>
    <name evidence="12" type="ORF">B7H23_11350</name>
</gene>
<evidence type="ECO:0000313" key="13">
    <source>
        <dbReference type="Proteomes" id="UP000215405"/>
    </source>
</evidence>
<evidence type="ECO:0000256" key="7">
    <source>
        <dbReference type="ARBA" id="ARBA00022906"/>
    </source>
</evidence>
<dbReference type="InterPro" id="IPR003593">
    <property type="entry name" value="AAA+_ATPase"/>
</dbReference>
<proteinExistence type="inferred from homology"/>
<sequence>MRRAGLYANGRWLVRGIDLAIAPGEIVTLVGPNGSGKSTTVKLLLGLERPSEGQVARARDLRVGYVPQRLAIDSNLPLKVARFMRLTRALSHSDMVAALDETGVAHLTEAPMRALSGGEMQRVLIARALSLKPQLLVLDEPAQGVDMAGAIAIYDLIAAARQRLGCGVLLISHDLHLVMAQTDRVLCLNGHVCCEGTPEAVSEMPAYRTLFGGEAPSGLAVYRHQHDHRHLPDGRVLHSDGTVTQTCDTHECSHHHHDHDCAHHHADDQQAGKVR</sequence>
<dbReference type="PROSITE" id="PS50893">
    <property type="entry name" value="ABC_TRANSPORTER_2"/>
    <property type="match status" value="1"/>
</dbReference>
<keyword evidence="6 12" id="KW-0067">ATP-binding</keyword>
<dbReference type="PROSITE" id="PS00211">
    <property type="entry name" value="ABC_TRANSPORTER_1"/>
    <property type="match status" value="1"/>
</dbReference>
<keyword evidence="5" id="KW-0862">Zinc</keyword>
<dbReference type="Pfam" id="PF00005">
    <property type="entry name" value="ABC_tran"/>
    <property type="match status" value="1"/>
</dbReference>
<dbReference type="GO" id="GO:0010043">
    <property type="term" value="P:response to zinc ion"/>
    <property type="evidence" value="ECO:0007669"/>
    <property type="project" value="TreeGrafter"/>
</dbReference>
<keyword evidence="13" id="KW-1185">Reference proteome</keyword>
<evidence type="ECO:0000256" key="2">
    <source>
        <dbReference type="ARBA" id="ARBA00022448"/>
    </source>
</evidence>
<dbReference type="AlphaFoldDB" id="A0A231UXZ8"/>
<keyword evidence="3" id="KW-1003">Cell membrane</keyword>
<dbReference type="GO" id="GO:0005524">
    <property type="term" value="F:ATP binding"/>
    <property type="evidence" value="ECO:0007669"/>
    <property type="project" value="UniProtKB-KW"/>
</dbReference>
<feature type="domain" description="ABC transporter" evidence="11">
    <location>
        <begin position="1"/>
        <end position="214"/>
    </location>
</feature>
<evidence type="ECO:0000256" key="1">
    <source>
        <dbReference type="ARBA" id="ARBA00005417"/>
    </source>
</evidence>
<dbReference type="InterPro" id="IPR003439">
    <property type="entry name" value="ABC_transporter-like_ATP-bd"/>
</dbReference>
<evidence type="ECO:0000256" key="6">
    <source>
        <dbReference type="ARBA" id="ARBA00022840"/>
    </source>
</evidence>
<reference evidence="13" key="1">
    <citation type="journal article" date="2017" name="Int. J. Syst. Evol. Microbiol.">
        <title>Notoacmeibacter marinus gen. nov., sp. nov., isolated from the gut of a limpet and proposal of Notoacmeibacteraceae fam. nov. in the order Rhizobiales of the class Alphaproteobacteria.</title>
        <authorList>
            <person name="Huang Z."/>
            <person name="Guo F."/>
            <person name="Lai Q."/>
        </authorList>
    </citation>
    <scope>NUCLEOTIDE SEQUENCE [LARGE SCALE GENOMIC DNA]</scope>
    <source>
        <strain evidence="13">XMTR2A4</strain>
    </source>
</reference>
<keyword evidence="2" id="KW-0813">Transport</keyword>
<evidence type="ECO:0000259" key="11">
    <source>
        <dbReference type="PROSITE" id="PS50893"/>
    </source>
</evidence>
<dbReference type="EMBL" id="NBYO01000002">
    <property type="protein sequence ID" value="OXT00681.1"/>
    <property type="molecule type" value="Genomic_DNA"/>
</dbReference>
<dbReference type="Proteomes" id="UP000215405">
    <property type="component" value="Unassembled WGS sequence"/>
</dbReference>